<evidence type="ECO:0000256" key="8">
    <source>
        <dbReference type="ARBA" id="ARBA00022989"/>
    </source>
</evidence>
<name>A0A401JDF6_9PROT</name>
<comment type="similarity">
    <text evidence="3 10">Belongs to the FliL family.</text>
</comment>
<dbReference type="RefSeq" id="WP_124704445.1">
    <property type="nucleotide sequence ID" value="NZ_BGOW01000013.1"/>
</dbReference>
<proteinExistence type="inferred from homology"/>
<evidence type="ECO:0000256" key="2">
    <source>
        <dbReference type="ARBA" id="ARBA00004162"/>
    </source>
</evidence>
<dbReference type="GO" id="GO:0009425">
    <property type="term" value="C:bacterial-type flagellum basal body"/>
    <property type="evidence" value="ECO:0007669"/>
    <property type="project" value="InterPro"/>
</dbReference>
<dbReference type="PANTHER" id="PTHR35091">
    <property type="entry name" value="FLAGELLAR PROTEIN FLIL"/>
    <property type="match status" value="1"/>
</dbReference>
<evidence type="ECO:0000256" key="5">
    <source>
        <dbReference type="ARBA" id="ARBA00022500"/>
    </source>
</evidence>
<dbReference type="PANTHER" id="PTHR35091:SF2">
    <property type="entry name" value="FLAGELLAR PROTEIN FLIL"/>
    <property type="match status" value="1"/>
</dbReference>
<sequence>MAKAPPKPEPKAEVNAEAPAVKSKKPLFLILGIAVLVLGGGGAGAWYFTQPKSAQHAKAEPPKPPVFVNMEAFTVNLQSEDSDKFLQTAFTLQVKDDAQVEIIKSHLPQVRSRLLLLLSSQKAADILTPEGKNKLAQEIIAQVNKPFEPKGTPQTVTGVFFTSFVIQ</sequence>
<keyword evidence="7 10" id="KW-0283">Flagellar rotation</keyword>
<keyword evidence="11" id="KW-0969">Cilium</keyword>
<dbReference type="GO" id="GO:0005886">
    <property type="term" value="C:plasma membrane"/>
    <property type="evidence" value="ECO:0007669"/>
    <property type="project" value="UniProtKB-SubCell"/>
</dbReference>
<keyword evidence="10" id="KW-0997">Cell inner membrane</keyword>
<keyword evidence="11" id="KW-0966">Cell projection</keyword>
<gene>
    <name evidence="11" type="ORF">SFMTTN_1449</name>
</gene>
<protein>
    <recommendedName>
        <fullName evidence="10">Flagellar protein FliL</fullName>
    </recommendedName>
</protein>
<keyword evidence="9 10" id="KW-0472">Membrane</keyword>
<evidence type="ECO:0000256" key="9">
    <source>
        <dbReference type="ARBA" id="ARBA00023136"/>
    </source>
</evidence>
<dbReference type="InterPro" id="IPR005503">
    <property type="entry name" value="FliL"/>
</dbReference>
<keyword evidence="6 10" id="KW-0812">Transmembrane</keyword>
<comment type="function">
    <text evidence="1 10">Controls the rotational direction of flagella during chemotaxis.</text>
</comment>
<evidence type="ECO:0000256" key="1">
    <source>
        <dbReference type="ARBA" id="ARBA00002254"/>
    </source>
</evidence>
<dbReference type="GO" id="GO:0006935">
    <property type="term" value="P:chemotaxis"/>
    <property type="evidence" value="ECO:0007669"/>
    <property type="project" value="UniProtKB-KW"/>
</dbReference>
<organism evidence="11 12">
    <name type="scientific">Sulfuriferula multivorans</name>
    <dbReference type="NCBI Taxonomy" id="1559896"/>
    <lineage>
        <taxon>Bacteria</taxon>
        <taxon>Pseudomonadati</taxon>
        <taxon>Pseudomonadota</taxon>
        <taxon>Betaproteobacteria</taxon>
        <taxon>Nitrosomonadales</taxon>
        <taxon>Sulfuricellaceae</taxon>
        <taxon>Sulfuriferula</taxon>
    </lineage>
</organism>
<evidence type="ECO:0000256" key="10">
    <source>
        <dbReference type="RuleBase" id="RU364125"/>
    </source>
</evidence>
<accession>A0A401JDF6</accession>
<dbReference type="EMBL" id="BGOW01000013">
    <property type="protein sequence ID" value="GBL45639.1"/>
    <property type="molecule type" value="Genomic_DNA"/>
</dbReference>
<keyword evidence="8 10" id="KW-1133">Transmembrane helix</keyword>
<dbReference type="AlphaFoldDB" id="A0A401JDF6"/>
<keyword evidence="12" id="KW-1185">Reference proteome</keyword>
<evidence type="ECO:0000256" key="4">
    <source>
        <dbReference type="ARBA" id="ARBA00022475"/>
    </source>
</evidence>
<keyword evidence="11" id="KW-0282">Flagellum</keyword>
<dbReference type="OrthoDB" id="5297029at2"/>
<evidence type="ECO:0000313" key="12">
    <source>
        <dbReference type="Proteomes" id="UP000286806"/>
    </source>
</evidence>
<evidence type="ECO:0000256" key="3">
    <source>
        <dbReference type="ARBA" id="ARBA00008281"/>
    </source>
</evidence>
<reference evidence="11 12" key="1">
    <citation type="journal article" date="2019" name="Front. Microbiol.">
        <title>Genomes of Neutrophilic Sulfur-Oxidizing Chemolithoautotrophs Representing 9 Proteobacterial Species From 8 Genera.</title>
        <authorList>
            <person name="Watanabe T."/>
            <person name="Kojima H."/>
            <person name="Umezawa K."/>
            <person name="Hori C."/>
            <person name="Takasuka T.E."/>
            <person name="Kato Y."/>
            <person name="Fukui M."/>
        </authorList>
    </citation>
    <scope>NUCLEOTIDE SEQUENCE [LARGE SCALE GENOMIC DNA]</scope>
    <source>
        <strain evidence="11 12">TTN</strain>
    </source>
</reference>
<feature type="transmembrane region" description="Helical" evidence="10">
    <location>
        <begin position="27"/>
        <end position="48"/>
    </location>
</feature>
<dbReference type="Pfam" id="PF03748">
    <property type="entry name" value="FliL"/>
    <property type="match status" value="1"/>
</dbReference>
<dbReference type="Proteomes" id="UP000286806">
    <property type="component" value="Unassembled WGS sequence"/>
</dbReference>
<evidence type="ECO:0000256" key="7">
    <source>
        <dbReference type="ARBA" id="ARBA00022779"/>
    </source>
</evidence>
<dbReference type="NCBIfam" id="NF005435">
    <property type="entry name" value="PRK07021.1"/>
    <property type="match status" value="1"/>
</dbReference>
<comment type="subcellular location">
    <subcellularLocation>
        <location evidence="10">Cell inner membrane</location>
    </subcellularLocation>
    <subcellularLocation>
        <location evidence="2">Cell membrane</location>
        <topology evidence="2">Single-pass membrane protein</topology>
    </subcellularLocation>
</comment>
<evidence type="ECO:0000313" key="11">
    <source>
        <dbReference type="EMBL" id="GBL45639.1"/>
    </source>
</evidence>
<keyword evidence="5 10" id="KW-0145">Chemotaxis</keyword>
<comment type="caution">
    <text evidence="11">The sequence shown here is derived from an EMBL/GenBank/DDBJ whole genome shotgun (WGS) entry which is preliminary data.</text>
</comment>
<keyword evidence="4" id="KW-1003">Cell membrane</keyword>
<evidence type="ECO:0000256" key="6">
    <source>
        <dbReference type="ARBA" id="ARBA00022692"/>
    </source>
</evidence>
<dbReference type="GO" id="GO:0071978">
    <property type="term" value="P:bacterial-type flagellum-dependent swarming motility"/>
    <property type="evidence" value="ECO:0007669"/>
    <property type="project" value="TreeGrafter"/>
</dbReference>